<organism evidence="1 2">
    <name type="scientific">Mycoplasmopsis mustelae</name>
    <dbReference type="NCBI Taxonomy" id="171289"/>
    <lineage>
        <taxon>Bacteria</taxon>
        <taxon>Bacillati</taxon>
        <taxon>Mycoplasmatota</taxon>
        <taxon>Mycoplasmoidales</taxon>
        <taxon>Metamycoplasmataceae</taxon>
        <taxon>Mycoplasmopsis</taxon>
    </lineage>
</organism>
<keyword evidence="1" id="KW-0413">Isomerase</keyword>
<dbReference type="GO" id="GO:0097367">
    <property type="term" value="F:carbohydrate derivative binding"/>
    <property type="evidence" value="ECO:0007669"/>
    <property type="project" value="InterPro"/>
</dbReference>
<evidence type="ECO:0000313" key="1">
    <source>
        <dbReference type="EMBL" id="TDV23278.1"/>
    </source>
</evidence>
<dbReference type="SUPFAM" id="SSF53697">
    <property type="entry name" value="SIS domain"/>
    <property type="match status" value="1"/>
</dbReference>
<accession>A0A4R7UC64</accession>
<dbReference type="OrthoDB" id="397357at2"/>
<evidence type="ECO:0000313" key="2">
    <source>
        <dbReference type="Proteomes" id="UP000295757"/>
    </source>
</evidence>
<dbReference type="Proteomes" id="UP000295757">
    <property type="component" value="Unassembled WGS sequence"/>
</dbReference>
<sequence>MSKIKFHASYKPKINTNIIEDFNYELLQKLKSLNFQGSENLGFDDIAINYSVKGFNDIIAQCDLLYKNNIEYLLVVSSKETELILKAAIKFIFGPNDFNADKKIKLIFINNEDTKINIQKKVHYYFQLSNISYMGVMFLDVFSDNNKEKNIWLVEHILSKFNQQASDFFIKRLIYYIGKKEWFSYLKKYNIPEKNILFVSSSVHNKYSFFSEICLVILATQGVNLTKLIHGYKSVSESLNSDEQYFNKALSLVLHLINFYELNTVDKTKLNLFVGYDSFLFELVSVFALHFNLITIKDKVFNDSCIFPENISSIGQPVLSNGLEKILFYFVFDRKYFDYRSSSNVDYDDLLSKFSSFTFDEFNKISLNAFDNYFVSYTDNSKSVRLEIQQNDEEALGELIGILYWAKILYCIYHDSNPFD</sequence>
<dbReference type="GO" id="GO:0016853">
    <property type="term" value="F:isomerase activity"/>
    <property type="evidence" value="ECO:0007669"/>
    <property type="project" value="UniProtKB-KW"/>
</dbReference>
<comment type="caution">
    <text evidence="1">The sequence shown here is derived from an EMBL/GenBank/DDBJ whole genome shotgun (WGS) entry which is preliminary data.</text>
</comment>
<dbReference type="InterPro" id="IPR046348">
    <property type="entry name" value="SIS_dom_sf"/>
</dbReference>
<gene>
    <name evidence="1" type="ORF">BCF59_0624</name>
</gene>
<dbReference type="Gene3D" id="3.40.50.10490">
    <property type="entry name" value="Glucose-6-phosphate isomerase like protein, domain 1"/>
    <property type="match status" value="2"/>
</dbReference>
<keyword evidence="2" id="KW-1185">Reference proteome</keyword>
<protein>
    <submittedName>
        <fullName evidence="1">Glucose-6-phosphate isomerase</fullName>
    </submittedName>
</protein>
<reference evidence="1 2" key="1">
    <citation type="submission" date="2019-03" db="EMBL/GenBank/DDBJ databases">
        <title>Genomic Encyclopedia of Archaeal and Bacterial Type Strains, Phase II (KMG-II): from individual species to whole genera.</title>
        <authorList>
            <person name="Goeker M."/>
        </authorList>
    </citation>
    <scope>NUCLEOTIDE SEQUENCE [LARGE SCALE GENOMIC DNA]</scope>
    <source>
        <strain evidence="1 2">ATCC 35214</strain>
    </source>
</reference>
<dbReference type="RefSeq" id="WP_134111117.1">
    <property type="nucleotide sequence ID" value="NZ_SOCN01000003.1"/>
</dbReference>
<name>A0A4R7UC64_9BACT</name>
<dbReference type="GO" id="GO:1901135">
    <property type="term" value="P:carbohydrate derivative metabolic process"/>
    <property type="evidence" value="ECO:0007669"/>
    <property type="project" value="InterPro"/>
</dbReference>
<proteinExistence type="predicted"/>
<dbReference type="EMBL" id="SOCN01000003">
    <property type="protein sequence ID" value="TDV23278.1"/>
    <property type="molecule type" value="Genomic_DNA"/>
</dbReference>
<dbReference type="AlphaFoldDB" id="A0A4R7UC64"/>